<name>A0A5C5V416_9BACT</name>
<keyword evidence="3" id="KW-1185">Reference proteome</keyword>
<feature type="transmembrane region" description="Helical" evidence="1">
    <location>
        <begin position="6"/>
        <end position="32"/>
    </location>
</feature>
<keyword evidence="1" id="KW-1133">Transmembrane helix</keyword>
<organism evidence="2 3">
    <name type="scientific">Blastopirellula retiformator</name>
    <dbReference type="NCBI Taxonomy" id="2527970"/>
    <lineage>
        <taxon>Bacteria</taxon>
        <taxon>Pseudomonadati</taxon>
        <taxon>Planctomycetota</taxon>
        <taxon>Planctomycetia</taxon>
        <taxon>Pirellulales</taxon>
        <taxon>Pirellulaceae</taxon>
        <taxon>Blastopirellula</taxon>
    </lineage>
</organism>
<evidence type="ECO:0000256" key="1">
    <source>
        <dbReference type="SAM" id="Phobius"/>
    </source>
</evidence>
<dbReference type="Proteomes" id="UP000318878">
    <property type="component" value="Unassembled WGS sequence"/>
</dbReference>
<keyword evidence="1" id="KW-0812">Transmembrane</keyword>
<reference evidence="2 3" key="1">
    <citation type="submission" date="2019-02" db="EMBL/GenBank/DDBJ databases">
        <title>Deep-cultivation of Planctomycetes and their phenomic and genomic characterization uncovers novel biology.</title>
        <authorList>
            <person name="Wiegand S."/>
            <person name="Jogler M."/>
            <person name="Boedeker C."/>
            <person name="Pinto D."/>
            <person name="Vollmers J."/>
            <person name="Rivas-Marin E."/>
            <person name="Kohn T."/>
            <person name="Peeters S.H."/>
            <person name="Heuer A."/>
            <person name="Rast P."/>
            <person name="Oberbeckmann S."/>
            <person name="Bunk B."/>
            <person name="Jeske O."/>
            <person name="Meyerdierks A."/>
            <person name="Storesund J.E."/>
            <person name="Kallscheuer N."/>
            <person name="Luecker S."/>
            <person name="Lage O.M."/>
            <person name="Pohl T."/>
            <person name="Merkel B.J."/>
            <person name="Hornburger P."/>
            <person name="Mueller R.-W."/>
            <person name="Bruemmer F."/>
            <person name="Labrenz M."/>
            <person name="Spormann A.M."/>
            <person name="Op Den Camp H."/>
            <person name="Overmann J."/>
            <person name="Amann R."/>
            <person name="Jetten M.S.M."/>
            <person name="Mascher T."/>
            <person name="Medema M.H."/>
            <person name="Devos D.P."/>
            <person name="Kaster A.-K."/>
            <person name="Ovreas L."/>
            <person name="Rohde M."/>
            <person name="Galperin M.Y."/>
            <person name="Jogler C."/>
        </authorList>
    </citation>
    <scope>NUCLEOTIDE SEQUENCE [LARGE SCALE GENOMIC DNA]</scope>
    <source>
        <strain evidence="2 3">Enr8</strain>
    </source>
</reference>
<proteinExistence type="predicted"/>
<dbReference type="AlphaFoldDB" id="A0A5C5V416"/>
<dbReference type="EMBL" id="SJPF01000003">
    <property type="protein sequence ID" value="TWT32703.1"/>
    <property type="molecule type" value="Genomic_DNA"/>
</dbReference>
<sequence>MGIGVLELVIIGMLVVCPLIVTVGVVATIVVAQKNSKK</sequence>
<keyword evidence="1" id="KW-0472">Membrane</keyword>
<comment type="caution">
    <text evidence="2">The sequence shown here is derived from an EMBL/GenBank/DDBJ whole genome shotgun (WGS) entry which is preliminary data.</text>
</comment>
<accession>A0A5C5V416</accession>
<evidence type="ECO:0000313" key="2">
    <source>
        <dbReference type="EMBL" id="TWT32703.1"/>
    </source>
</evidence>
<evidence type="ECO:0000313" key="3">
    <source>
        <dbReference type="Proteomes" id="UP000318878"/>
    </source>
</evidence>
<protein>
    <submittedName>
        <fullName evidence="2">Uncharacterized protein</fullName>
    </submittedName>
</protein>
<gene>
    <name evidence="2" type="ORF">Enr8_25080</name>
</gene>